<dbReference type="eggNOG" id="KOG0017">
    <property type="taxonomic scope" value="Eukaryota"/>
</dbReference>
<keyword evidence="2" id="KW-1185">Reference proteome</keyword>
<dbReference type="KEGG" id="nnu:104606351"/>
<dbReference type="Gene3D" id="3.10.10.10">
    <property type="entry name" value="HIV Type 1 Reverse Transcriptase, subunit A, domain 1"/>
    <property type="match status" value="1"/>
</dbReference>
<feature type="domain" description="Reverse transcriptase" evidence="1">
    <location>
        <begin position="215"/>
        <end position="361"/>
    </location>
</feature>
<dbReference type="Proteomes" id="UP000189703">
    <property type="component" value="Unplaced"/>
</dbReference>
<dbReference type="CDD" id="cd01647">
    <property type="entry name" value="RT_LTR"/>
    <property type="match status" value="1"/>
</dbReference>
<dbReference type="InterPro" id="IPR053134">
    <property type="entry name" value="RNA-dir_DNA_polymerase"/>
</dbReference>
<dbReference type="CDD" id="cd00303">
    <property type="entry name" value="retropepsin_like"/>
    <property type="match status" value="1"/>
</dbReference>
<dbReference type="SUPFAM" id="SSF56672">
    <property type="entry name" value="DNA/RNA polymerases"/>
    <property type="match status" value="1"/>
</dbReference>
<dbReference type="OMA" id="IWMESES"/>
<dbReference type="InterPro" id="IPR000477">
    <property type="entry name" value="RT_dom"/>
</dbReference>
<dbReference type="PANTHER" id="PTHR24559">
    <property type="entry name" value="TRANSPOSON TY3-I GAG-POL POLYPROTEIN"/>
    <property type="match status" value="1"/>
</dbReference>
<organism evidence="2 3">
    <name type="scientific">Nelumbo nucifera</name>
    <name type="common">Sacred lotus</name>
    <dbReference type="NCBI Taxonomy" id="4432"/>
    <lineage>
        <taxon>Eukaryota</taxon>
        <taxon>Viridiplantae</taxon>
        <taxon>Streptophyta</taxon>
        <taxon>Embryophyta</taxon>
        <taxon>Tracheophyta</taxon>
        <taxon>Spermatophyta</taxon>
        <taxon>Magnoliopsida</taxon>
        <taxon>Proteales</taxon>
        <taxon>Nelumbonaceae</taxon>
        <taxon>Nelumbo</taxon>
    </lineage>
</organism>
<dbReference type="InParanoid" id="A0A1U8B1J5"/>
<dbReference type="PANTHER" id="PTHR24559:SF430">
    <property type="entry name" value="RNA-DIRECTED DNA POLYMERASE"/>
    <property type="match status" value="1"/>
</dbReference>
<dbReference type="RefSeq" id="XP_010269798.1">
    <property type="nucleotide sequence ID" value="XM_010271496.1"/>
</dbReference>
<evidence type="ECO:0000313" key="2">
    <source>
        <dbReference type="Proteomes" id="UP000189703"/>
    </source>
</evidence>
<name>A0A1U8B1J5_NELNU</name>
<dbReference type="Gene3D" id="3.30.70.270">
    <property type="match status" value="1"/>
</dbReference>
<evidence type="ECO:0000259" key="1">
    <source>
        <dbReference type="Pfam" id="PF00078"/>
    </source>
</evidence>
<protein>
    <submittedName>
        <fullName evidence="3">Uncharacterized protein LOC104606351</fullName>
    </submittedName>
</protein>
<dbReference type="Gene3D" id="2.40.70.10">
    <property type="entry name" value="Acid Proteases"/>
    <property type="match status" value="1"/>
</dbReference>
<dbReference type="InterPro" id="IPR043128">
    <property type="entry name" value="Rev_trsase/Diguanyl_cyclase"/>
</dbReference>
<evidence type="ECO:0000313" key="3">
    <source>
        <dbReference type="RefSeq" id="XP_010269798.1"/>
    </source>
</evidence>
<reference evidence="3" key="1">
    <citation type="submission" date="2025-08" db="UniProtKB">
        <authorList>
            <consortium name="RefSeq"/>
        </authorList>
    </citation>
    <scope>IDENTIFICATION</scope>
</reference>
<proteinExistence type="predicted"/>
<dbReference type="STRING" id="4432.A0A1U8B1J5"/>
<sequence length="386" mass="43286">MDDDLKGVTVPHDDALVVAAIITNHKVKKILVDNGSSVNILFYDTFERMKLAPERLQPVDVPLVGFSGSVIRSKGKITLPIMVGIEPDQVTWMHEFLVVKVGSPYNIIMGRPTLYVLRVAMSFFHLVLKFPTEHSVGVVRGNQQIACQCYVAMLKGKNKEALSLEGLNLREEPSSRGQPVEDLVSVPLDEANPKKAVHVGSNLPPKCLSELIYIDFIDLNGACLKDSFPLPWIDHLIDATVGYELLNFMDAFSGYNQIKMHPEDEEKTPFITEHDTYCYKVMPFGLKNAGATYQCLVNKVFKNQMGRNVEAYVDDIVVKSQKAKAHTLDLDETFDTLRKFNMKLNPNKCAFNVTSGKFLGFFITQRDIETNPNKMQAILDMAPLSQ</sequence>
<dbReference type="Pfam" id="PF00078">
    <property type="entry name" value="RVT_1"/>
    <property type="match status" value="1"/>
</dbReference>
<accession>A0A1U8B1J5</accession>
<dbReference type="SUPFAM" id="SSF50630">
    <property type="entry name" value="Acid proteases"/>
    <property type="match status" value="1"/>
</dbReference>
<dbReference type="InterPro" id="IPR021109">
    <property type="entry name" value="Peptidase_aspartic_dom_sf"/>
</dbReference>
<gene>
    <name evidence="3" type="primary">LOC104606351</name>
</gene>
<dbReference type="InterPro" id="IPR043502">
    <property type="entry name" value="DNA/RNA_pol_sf"/>
</dbReference>
<dbReference type="OrthoDB" id="101614at2759"/>
<dbReference type="AlphaFoldDB" id="A0A1U8B1J5"/>
<dbReference type="GeneID" id="104606351"/>